<evidence type="ECO:0000313" key="11">
    <source>
        <dbReference type="EMBL" id="JAT23856.1"/>
    </source>
</evidence>
<keyword evidence="6" id="KW-0906">Nuclear pore complex</keyword>
<accession>A0A1B6KHK2</accession>
<evidence type="ECO:0000256" key="7">
    <source>
        <dbReference type="ARBA" id="ARBA00023242"/>
    </source>
</evidence>
<evidence type="ECO:0000256" key="6">
    <source>
        <dbReference type="ARBA" id="ARBA00023132"/>
    </source>
</evidence>
<evidence type="ECO:0000313" key="10">
    <source>
        <dbReference type="EMBL" id="JAT10930.1"/>
    </source>
</evidence>
<dbReference type="PANTHER" id="PTHR31431:SF1">
    <property type="entry name" value="NUCLEOPORIN NUP188"/>
    <property type="match status" value="1"/>
</dbReference>
<dbReference type="GO" id="GO:0017056">
    <property type="term" value="F:structural constituent of nuclear pore"/>
    <property type="evidence" value="ECO:0007669"/>
    <property type="project" value="InterPro"/>
</dbReference>
<feature type="region of interest" description="Disordered" evidence="8">
    <location>
        <begin position="1153"/>
        <end position="1178"/>
    </location>
</feature>
<feature type="domain" description="Nucleoporin Nup188 N-terminal subdomain III" evidence="9">
    <location>
        <begin position="617"/>
        <end position="971"/>
    </location>
</feature>
<evidence type="ECO:0000256" key="4">
    <source>
        <dbReference type="ARBA" id="ARBA00022927"/>
    </source>
</evidence>
<keyword evidence="2" id="KW-0813">Transport</keyword>
<evidence type="ECO:0000256" key="8">
    <source>
        <dbReference type="SAM" id="MobiDB-lite"/>
    </source>
</evidence>
<dbReference type="GO" id="GO:0044611">
    <property type="term" value="C:nuclear pore inner ring"/>
    <property type="evidence" value="ECO:0007669"/>
    <property type="project" value="TreeGrafter"/>
</dbReference>
<dbReference type="Pfam" id="PF21093">
    <property type="entry name" value="Nup188_N-subdom_III"/>
    <property type="match status" value="1"/>
</dbReference>
<evidence type="ECO:0000256" key="5">
    <source>
        <dbReference type="ARBA" id="ARBA00023010"/>
    </source>
</evidence>
<dbReference type="EMBL" id="GEBQ01016121">
    <property type="protein sequence ID" value="JAT23856.1"/>
    <property type="molecule type" value="Transcribed_RNA"/>
</dbReference>
<gene>
    <name evidence="11" type="ORF">g.26696</name>
    <name evidence="10" type="ORF">g.26702</name>
</gene>
<dbReference type="GO" id="GO:0051028">
    <property type="term" value="P:mRNA transport"/>
    <property type="evidence" value="ECO:0007669"/>
    <property type="project" value="UniProtKB-KW"/>
</dbReference>
<evidence type="ECO:0000256" key="1">
    <source>
        <dbReference type="ARBA" id="ARBA00004567"/>
    </source>
</evidence>
<keyword evidence="5" id="KW-0811">Translocation</keyword>
<proteinExistence type="predicted"/>
<evidence type="ECO:0000259" key="9">
    <source>
        <dbReference type="Pfam" id="PF21093"/>
    </source>
</evidence>
<comment type="subcellular location">
    <subcellularLocation>
        <location evidence="1">Nucleus</location>
        <location evidence="1">Nuclear pore complex</location>
    </subcellularLocation>
</comment>
<evidence type="ECO:0000256" key="3">
    <source>
        <dbReference type="ARBA" id="ARBA00022816"/>
    </source>
</evidence>
<reference evidence="10" key="1">
    <citation type="submission" date="2015-11" db="EMBL/GenBank/DDBJ databases">
        <title>De novo transcriptome assembly of four potential Pierce s Disease insect vectors from Arizona vineyards.</title>
        <authorList>
            <person name="Tassone E.E."/>
        </authorList>
    </citation>
    <scope>NUCLEOTIDE SEQUENCE</scope>
</reference>
<dbReference type="GO" id="GO:0006606">
    <property type="term" value="P:protein import into nucleus"/>
    <property type="evidence" value="ECO:0007669"/>
    <property type="project" value="TreeGrafter"/>
</dbReference>
<dbReference type="GO" id="GO:0006405">
    <property type="term" value="P:RNA export from nucleus"/>
    <property type="evidence" value="ECO:0007669"/>
    <property type="project" value="TreeGrafter"/>
</dbReference>
<keyword evidence="3" id="KW-0509">mRNA transport</keyword>
<keyword evidence="4" id="KW-0653">Protein transport</keyword>
<dbReference type="InterPro" id="IPR048883">
    <property type="entry name" value="Nup188_N-subdom_III"/>
</dbReference>
<protein>
    <recommendedName>
        <fullName evidence="9">Nucleoporin Nup188 N-terminal subdomain III domain-containing protein</fullName>
    </recommendedName>
</protein>
<name>A0A1B6KHK2_9HEMI</name>
<dbReference type="PANTHER" id="PTHR31431">
    <property type="entry name" value="NUCLEOPORIN NUP188 HOMOLOG"/>
    <property type="match status" value="1"/>
</dbReference>
<organism evidence="10">
    <name type="scientific">Graphocephala atropunctata</name>
    <dbReference type="NCBI Taxonomy" id="36148"/>
    <lineage>
        <taxon>Eukaryota</taxon>
        <taxon>Metazoa</taxon>
        <taxon>Ecdysozoa</taxon>
        <taxon>Arthropoda</taxon>
        <taxon>Hexapoda</taxon>
        <taxon>Insecta</taxon>
        <taxon>Pterygota</taxon>
        <taxon>Neoptera</taxon>
        <taxon>Paraneoptera</taxon>
        <taxon>Hemiptera</taxon>
        <taxon>Auchenorrhyncha</taxon>
        <taxon>Membracoidea</taxon>
        <taxon>Cicadellidae</taxon>
        <taxon>Cicadellinae</taxon>
        <taxon>Cicadellini</taxon>
        <taxon>Graphocephala</taxon>
    </lineage>
</organism>
<dbReference type="EMBL" id="GEBQ01029047">
    <property type="protein sequence ID" value="JAT10930.1"/>
    <property type="molecule type" value="Transcribed_RNA"/>
</dbReference>
<evidence type="ECO:0000256" key="2">
    <source>
        <dbReference type="ARBA" id="ARBA00022448"/>
    </source>
</evidence>
<keyword evidence="7" id="KW-0539">Nucleus</keyword>
<sequence>MSSVKEMDWKEQYAIAVKKNRDWRDLYALVSGRKGRPSLDFVKKELDSNKARIVEALTYFQSQEVKPSSSRDVFKECGGSWSKERKTDITAPFLMNKLHAMTGMESGLAWEVLSNYLQYAFRGPPDSLQKLLAQNEEKAQAVIADLFCFYYRERMFILKILYHILTNTTGDLYSEVFCSFIKEHVKFDSLYESVSKQLRLVSEAHQPNLSCLSHLAAPRYLAFWLEHNSRERVQLVKLLIVALRQCPREVSTIARLQEVLKLLEESKVAERELPSRSKESPYKTLRRLYTVHFIQLIGFDMLNGEDSRLCDKEVFTSINEKVKLLVDRKAEEGAALLSIWFIVHHLTPLGTQSQAMRELIAHTVRAANPWLYFSTTLTCPDILDDQVISEAVYYALYQVAFLSVVNFGLDYVRCEDFHKLVALLVRDPRVLKHFWLTENDGLQLVLRECERFFPVVWQPVFDIYTSIASHSESYVNQIEKRVEREVKFTQLQTRVINMESLGNNVFRSLEPVQPFVASNKIVIPVGTRCVVSVQSDIYIHWDFSVSIWHVVKETLYRWSQKMVQDPKPPEEEMLLLRSNVLSVLSFYNEMLKNRKEHKKIVFFAVDEMFSRIELYHERKDAEMLNACLKTCTLLLKYYPKDVVMLLEVSRAIPDMDKVVLDHIQCAKGDFYHSNGVKTILELVELNSGKFTVLVSYLEFIYKLFELPSVYESWAALAGVQFVLRDVFPHYNQWIFADERQRIHIEWLCIQIIWCVLDVTLEEINPPETSVMTQVEGKGKQPLTCILPTKNLFANTVLHHLLNWEPAIALIHIVSLGDQQLFSWVESFHSWDAQCCLELISSVHSALSILNKCILFKHTQHVEKTLTRLEREIYKEPKETDTYRVVINVAGYVYNFLSPDVRCNSVKLLSRFADNRHQSLMACIGMEANTMRQMYLKPLYSSTESEEIKVAVLELVTECIHKQASLAEAFLNALELKECVQKKSGEESEGFVHIALAIIRKRKETPNDRAYLASVQLLHALWHERRTLVISYIRMRDNFFTNFCHPLFHIAELKGQVAPAYAYILTCLGTEIYWYKDQVHSALQDSIGNLFKNNQLIRLSLYCTDQLHGVPRDESSEMEDDPTHSAISTKILIAWKEFVYVLMKSFPEKVKELEEEKSMRKKVQEGNKEKNEPEKSGEKETYSMRHILCIHALNALANEIIRQGNMLAISTLAELYLLLVTTQELEKDVDKNLAALKKISSILTQLPHHYKLFSESAMFNILASCCRFFESTEFSAKDVMSSDWAMHMERIIRAVCSLLSRELGTFLVDRGNERTKEILPSLLCLGIILGQEMGEHTQELWRDLVASYHIASQLIETVAAALQMIELPESCLLMLELLSELVCDDWTPRQADVLELHSVWDSLKPPIQDLFGPVPVCLEEKSLFEATNWCSVYMRALNLVTALVTHPSSHTRELGFDFLYQHEKFICDIFEFKDDSLKETALELVSAALRLLWHVIEAIVPWNWKLKTTLGRILVKVKQYVTTVVDLLGDPDSLLKRKVLAQSQKTFPLPELKGKDMHLELQQLQSRLLGMLVESLSVLKETCPLHSDLLSADRLGLPIYSLRLLVEPRPPAETGPEYHTLVNLINLTAKRLASNLRISPRTSGMQLAASKSVAEDKSNDTTKDSTCLQMMGKDDNYFAAKLSTCSQTELKLVLELTVHYMISNTLLTILSDQMGFHQSVIFLRDLSTEAKTFSEYAQRLCYGKESTMQWTLKPVELGNYKQLTWGSADQSEMEDSISLGCALLPEADSDESSTSRRSASPGLSGERFSKKLKVNMTRVPRSLGHFLPTGLEFSQSYEPKKRDRKSIGFDNFSEDEEISSDFILFCNHILKQMFGMHGFDERSLRAAL</sequence>
<dbReference type="InterPro" id="IPR044840">
    <property type="entry name" value="Nup188"/>
</dbReference>